<dbReference type="Proteomes" id="UP001352852">
    <property type="component" value="Unassembled WGS sequence"/>
</dbReference>
<name>A0ABU7EI78_9TELE</name>
<comment type="caution">
    <text evidence="1">The sequence shown here is derived from an EMBL/GenBank/DDBJ whole genome shotgun (WGS) entry which is preliminary data.</text>
</comment>
<evidence type="ECO:0000313" key="1">
    <source>
        <dbReference type="EMBL" id="MED6286751.1"/>
    </source>
</evidence>
<gene>
    <name evidence="1" type="ORF">CHARACLAT_009313</name>
</gene>
<reference evidence="1 2" key="1">
    <citation type="submission" date="2021-06" db="EMBL/GenBank/DDBJ databases">
        <authorList>
            <person name="Palmer J.M."/>
        </authorList>
    </citation>
    <scope>NUCLEOTIDE SEQUENCE [LARGE SCALE GENOMIC DNA]</scope>
    <source>
        <strain evidence="1 2">CL_MEX2019</strain>
        <tissue evidence="1">Muscle</tissue>
    </source>
</reference>
<sequence length="131" mass="14625">MMHSRPFSEIGHCKTFYIVDYHLLKHPNFPSFTFCSLEVLLPVVSREHSSVYLKVHSTPAESLFPAGKPLISAGIGNRSVCITSETTVPKHTTLPAWGFLHLLHACTCRSHFSSHLSPVYSPSFNRSCVLN</sequence>
<dbReference type="EMBL" id="JAHUTJ010057945">
    <property type="protein sequence ID" value="MED6286751.1"/>
    <property type="molecule type" value="Genomic_DNA"/>
</dbReference>
<keyword evidence="2" id="KW-1185">Reference proteome</keyword>
<accession>A0ABU7EI78</accession>
<organism evidence="1 2">
    <name type="scientific">Characodon lateralis</name>
    <dbReference type="NCBI Taxonomy" id="208331"/>
    <lineage>
        <taxon>Eukaryota</taxon>
        <taxon>Metazoa</taxon>
        <taxon>Chordata</taxon>
        <taxon>Craniata</taxon>
        <taxon>Vertebrata</taxon>
        <taxon>Euteleostomi</taxon>
        <taxon>Actinopterygii</taxon>
        <taxon>Neopterygii</taxon>
        <taxon>Teleostei</taxon>
        <taxon>Neoteleostei</taxon>
        <taxon>Acanthomorphata</taxon>
        <taxon>Ovalentaria</taxon>
        <taxon>Atherinomorphae</taxon>
        <taxon>Cyprinodontiformes</taxon>
        <taxon>Goodeidae</taxon>
        <taxon>Characodon</taxon>
    </lineage>
</organism>
<evidence type="ECO:0000313" key="2">
    <source>
        <dbReference type="Proteomes" id="UP001352852"/>
    </source>
</evidence>
<proteinExistence type="predicted"/>
<protein>
    <submittedName>
        <fullName evidence="1">Uncharacterized protein</fullName>
    </submittedName>
</protein>